<dbReference type="RefSeq" id="WP_269578341.1">
    <property type="nucleotide sequence ID" value="NZ_CP114588.1"/>
</dbReference>
<evidence type="ECO:0000313" key="2">
    <source>
        <dbReference type="EMBL" id="WBA07728.1"/>
    </source>
</evidence>
<proteinExistence type="predicted"/>
<reference evidence="2" key="1">
    <citation type="submission" date="2022-09" db="EMBL/GenBank/DDBJ databases">
        <authorList>
            <person name="Li Z.-J."/>
        </authorList>
    </citation>
    <scope>NUCLEOTIDE SEQUENCE</scope>
    <source>
        <strain evidence="2">TGB11</strain>
    </source>
</reference>
<feature type="transmembrane region" description="Helical" evidence="1">
    <location>
        <begin position="104"/>
        <end position="125"/>
    </location>
</feature>
<keyword evidence="1" id="KW-0472">Membrane</keyword>
<feature type="transmembrane region" description="Helical" evidence="1">
    <location>
        <begin position="50"/>
        <end position="67"/>
    </location>
</feature>
<dbReference type="Proteomes" id="UP001164748">
    <property type="component" value="Chromosome"/>
</dbReference>
<dbReference type="EMBL" id="CP114588">
    <property type="protein sequence ID" value="WBA07728.1"/>
    <property type="molecule type" value="Genomic_DNA"/>
</dbReference>
<protein>
    <recommendedName>
        <fullName evidence="4">DUF3899 domain-containing protein</fullName>
    </recommendedName>
</protein>
<dbReference type="AlphaFoldDB" id="A0AA47LPU1"/>
<gene>
    <name evidence="2" type="ORF">N8M53_07590</name>
</gene>
<feature type="transmembrane region" description="Helical" evidence="1">
    <location>
        <begin position="20"/>
        <end position="44"/>
    </location>
</feature>
<name>A0AA47LPU1_9GAMM</name>
<sequence length="126" mass="13725">MMKAPHRLKGSTSPSVHFLYVWLVSTAIAGAAVVGAWQVGWVTLTTFGDGAFYVGGLVWSAAGLVTYSRYKSRYWYRDSVTRRALTAQQHAMVIDSSSPPDDKLGLWLFLSGLPAMILSGILMLVA</sequence>
<accession>A0AA47LPU1</accession>
<evidence type="ECO:0000313" key="3">
    <source>
        <dbReference type="Proteomes" id="UP001164748"/>
    </source>
</evidence>
<evidence type="ECO:0008006" key="4">
    <source>
        <dbReference type="Google" id="ProtNLM"/>
    </source>
</evidence>
<keyword evidence="1" id="KW-1133">Transmembrane helix</keyword>
<keyword evidence="1" id="KW-0812">Transmembrane</keyword>
<organism evidence="2 3">
    <name type="scientific">Salinivibrio kushneri</name>
    <dbReference type="NCBI Taxonomy" id="1908198"/>
    <lineage>
        <taxon>Bacteria</taxon>
        <taxon>Pseudomonadati</taxon>
        <taxon>Pseudomonadota</taxon>
        <taxon>Gammaproteobacteria</taxon>
        <taxon>Vibrionales</taxon>
        <taxon>Vibrionaceae</taxon>
        <taxon>Salinivibrio</taxon>
    </lineage>
</organism>
<evidence type="ECO:0000256" key="1">
    <source>
        <dbReference type="SAM" id="Phobius"/>
    </source>
</evidence>